<dbReference type="EMBL" id="JBHSQV010000187">
    <property type="protein sequence ID" value="MFC5989216.1"/>
    <property type="molecule type" value="Genomic_DNA"/>
</dbReference>
<keyword evidence="2" id="KW-1185">Reference proteome</keyword>
<name>A0ABW1IW29_9BACL</name>
<protein>
    <submittedName>
        <fullName evidence="1">DUF1292 domain-containing protein</fullName>
    </submittedName>
</protein>
<evidence type="ECO:0000313" key="2">
    <source>
        <dbReference type="Proteomes" id="UP001596250"/>
    </source>
</evidence>
<organism evidence="1 2">
    <name type="scientific">Marinicrinis lubricantis</name>
    <dbReference type="NCBI Taxonomy" id="2086470"/>
    <lineage>
        <taxon>Bacteria</taxon>
        <taxon>Bacillati</taxon>
        <taxon>Bacillota</taxon>
        <taxon>Bacilli</taxon>
        <taxon>Bacillales</taxon>
        <taxon>Paenibacillaceae</taxon>
    </lineage>
</organism>
<proteinExistence type="predicted"/>
<dbReference type="Pfam" id="PF06949">
    <property type="entry name" value="DUF1292"/>
    <property type="match status" value="1"/>
</dbReference>
<dbReference type="Proteomes" id="UP001596250">
    <property type="component" value="Unassembled WGS sequence"/>
</dbReference>
<reference evidence="2" key="1">
    <citation type="journal article" date="2019" name="Int. J. Syst. Evol. Microbiol.">
        <title>The Global Catalogue of Microorganisms (GCM) 10K type strain sequencing project: providing services to taxonomists for standard genome sequencing and annotation.</title>
        <authorList>
            <consortium name="The Broad Institute Genomics Platform"/>
            <consortium name="The Broad Institute Genome Sequencing Center for Infectious Disease"/>
            <person name="Wu L."/>
            <person name="Ma J."/>
        </authorList>
    </citation>
    <scope>NUCLEOTIDE SEQUENCE [LARGE SCALE GENOMIC DNA]</scope>
    <source>
        <strain evidence="2">CCM 8749</strain>
    </source>
</reference>
<sequence length="109" mass="12833">MRTWYSLEDAELVTLLRDAYGTQIELEGAGEGIYSILAEFALHHQYYAIVQNASMKKEGDIEVIRYYPSQNQEFELENVEDDEEWENISEIYDEFMYNKLADSSKDQDE</sequence>
<dbReference type="InterPro" id="IPR009711">
    <property type="entry name" value="UPF0473"/>
</dbReference>
<gene>
    <name evidence="1" type="ORF">ACFPXP_22650</name>
</gene>
<dbReference type="RefSeq" id="WP_379896788.1">
    <property type="nucleotide sequence ID" value="NZ_CBCSCT010000002.1"/>
</dbReference>
<comment type="caution">
    <text evidence="1">The sequence shown here is derived from an EMBL/GenBank/DDBJ whole genome shotgun (WGS) entry which is preliminary data.</text>
</comment>
<accession>A0ABW1IW29</accession>
<evidence type="ECO:0000313" key="1">
    <source>
        <dbReference type="EMBL" id="MFC5989216.1"/>
    </source>
</evidence>